<proteinExistence type="predicted"/>
<reference evidence="1" key="1">
    <citation type="submission" date="2021-04" db="EMBL/GenBank/DDBJ databases">
        <authorList>
            <consortium name="Molecular Ecology Group"/>
        </authorList>
    </citation>
    <scope>NUCLEOTIDE SEQUENCE</scope>
</reference>
<evidence type="ECO:0000313" key="1">
    <source>
        <dbReference type="EMBL" id="CAG5123961.1"/>
    </source>
</evidence>
<dbReference type="Proteomes" id="UP000678393">
    <property type="component" value="Unassembled WGS sequence"/>
</dbReference>
<protein>
    <submittedName>
        <fullName evidence="1">Uncharacterized protein</fullName>
    </submittedName>
</protein>
<dbReference type="EMBL" id="CAJHNH020001663">
    <property type="protein sequence ID" value="CAG5123961.1"/>
    <property type="molecule type" value="Genomic_DNA"/>
</dbReference>
<dbReference type="Gene3D" id="3.20.20.80">
    <property type="entry name" value="Glycosidases"/>
    <property type="match status" value="1"/>
</dbReference>
<sequence length="323" mass="34760">PNAYKGNFGFTIEAETLAANFKTLKAVISKYPLYASSKICGPDVANVEFTGDSVGYLTRFLKAGAYDVIDEICLHHYYFGGSGAKLAQYLSTSTMDSLKLLYQATTQLTNATPRPRPVQLTETAASYGGGTGGISDAYAGGFLWLDKLGLSAKMKATRIYRQALIGASYGLVTSSFDPNPDYYLSLLFKTLVEGPVFDVTVGTKNDKLRLYANCASNRRYSPGALVVYYLNVADTDAVLSLSQFPDANLDLYMLSGGDEGLLSRSVKLNGNKLVLTGNELPPLTAKAHTGDVTVEAQTFGFIVVPTAGVEFCVNYFDKLDSSS</sequence>
<name>A0A8S3ZA55_9EUPU</name>
<dbReference type="AlphaFoldDB" id="A0A8S3ZA55"/>
<gene>
    <name evidence="1" type="ORF">CUNI_LOCUS9519</name>
</gene>
<dbReference type="InterPro" id="IPR017853">
    <property type="entry name" value="GH"/>
</dbReference>
<feature type="non-terminal residue" evidence="1">
    <location>
        <position position="323"/>
    </location>
</feature>
<dbReference type="PANTHER" id="PTHR46145">
    <property type="entry name" value="HEPARANASE"/>
    <property type="match status" value="1"/>
</dbReference>
<dbReference type="GO" id="GO:0005615">
    <property type="term" value="C:extracellular space"/>
    <property type="evidence" value="ECO:0007669"/>
    <property type="project" value="TreeGrafter"/>
</dbReference>
<dbReference type="OrthoDB" id="10066041at2759"/>
<comment type="caution">
    <text evidence="1">The sequence shown here is derived from an EMBL/GenBank/DDBJ whole genome shotgun (WGS) entry which is preliminary data.</text>
</comment>
<accession>A0A8S3ZA55</accession>
<dbReference type="SUPFAM" id="SSF51445">
    <property type="entry name" value="(Trans)glycosidases"/>
    <property type="match status" value="1"/>
</dbReference>
<organism evidence="1 2">
    <name type="scientific">Candidula unifasciata</name>
    <dbReference type="NCBI Taxonomy" id="100452"/>
    <lineage>
        <taxon>Eukaryota</taxon>
        <taxon>Metazoa</taxon>
        <taxon>Spiralia</taxon>
        <taxon>Lophotrochozoa</taxon>
        <taxon>Mollusca</taxon>
        <taxon>Gastropoda</taxon>
        <taxon>Heterobranchia</taxon>
        <taxon>Euthyneura</taxon>
        <taxon>Panpulmonata</taxon>
        <taxon>Eupulmonata</taxon>
        <taxon>Stylommatophora</taxon>
        <taxon>Helicina</taxon>
        <taxon>Helicoidea</taxon>
        <taxon>Geomitridae</taxon>
        <taxon>Candidula</taxon>
    </lineage>
</organism>
<dbReference type="PANTHER" id="PTHR46145:SF4">
    <property type="entry name" value="HEPARANASE"/>
    <property type="match status" value="1"/>
</dbReference>
<dbReference type="GO" id="GO:0031012">
    <property type="term" value="C:extracellular matrix"/>
    <property type="evidence" value="ECO:0007669"/>
    <property type="project" value="TreeGrafter"/>
</dbReference>
<evidence type="ECO:0000313" key="2">
    <source>
        <dbReference type="Proteomes" id="UP000678393"/>
    </source>
</evidence>
<keyword evidence="2" id="KW-1185">Reference proteome</keyword>